<keyword evidence="2" id="KW-0812">Transmembrane</keyword>
<keyword evidence="2" id="KW-1133">Transmembrane helix</keyword>
<dbReference type="SUPFAM" id="SSF111369">
    <property type="entry name" value="HlyD-like secretion proteins"/>
    <property type="match status" value="1"/>
</dbReference>
<dbReference type="EMBL" id="JAAGSC010000044">
    <property type="protein sequence ID" value="NDY96812.1"/>
    <property type="molecule type" value="Genomic_DNA"/>
</dbReference>
<dbReference type="PANTHER" id="PTHR30469">
    <property type="entry name" value="MULTIDRUG RESISTANCE PROTEIN MDTA"/>
    <property type="match status" value="1"/>
</dbReference>
<organism evidence="3 4">
    <name type="scientific">Wenzhouxiangella limi</name>
    <dbReference type="NCBI Taxonomy" id="2707351"/>
    <lineage>
        <taxon>Bacteria</taxon>
        <taxon>Pseudomonadati</taxon>
        <taxon>Pseudomonadota</taxon>
        <taxon>Gammaproteobacteria</taxon>
        <taxon>Chromatiales</taxon>
        <taxon>Wenzhouxiangellaceae</taxon>
        <taxon>Wenzhouxiangella</taxon>
    </lineage>
</organism>
<keyword evidence="1" id="KW-0175">Coiled coil</keyword>
<dbReference type="Gene3D" id="1.10.287.470">
    <property type="entry name" value="Helix hairpin bin"/>
    <property type="match status" value="1"/>
</dbReference>
<dbReference type="GO" id="GO:0015562">
    <property type="term" value="F:efflux transmembrane transporter activity"/>
    <property type="evidence" value="ECO:0007669"/>
    <property type="project" value="TreeGrafter"/>
</dbReference>
<protein>
    <submittedName>
        <fullName evidence="3">HlyD family efflux transporter periplasmic adaptor subunit</fullName>
    </submittedName>
</protein>
<dbReference type="GO" id="GO:1990281">
    <property type="term" value="C:efflux pump complex"/>
    <property type="evidence" value="ECO:0007669"/>
    <property type="project" value="TreeGrafter"/>
</dbReference>
<sequence length="418" mass="44937">MSGRSDRASPGSDRPWLRQLLASLAVLALAAGLVAYFLPTGQDAPRGESTPSAVLVEVIDAPARAVRPSIAVHGELQAARQLSLPAQVGGQVVSVHPALILGGRVAAGETLVEIEKADFELAVSQASARLEDARAELELEQGRQASAREELESFREFDSTVEADDKLSLILREPQLRRTRAAIERAQADLEQARLNLARATVTAPFDSIVDGEQIEIGQVLQPGSPVARLLGTETAHVLVRVAARHLPHLKIPGWNAENGSRGTARYRLGDVEVARPIRILHLAGSLDPAGRMARVLFAMDDPLGLEQAGGEPAGAASEPIRPMLFGAYVDVEIELAAERELVELPAGAMRNRDRLFVMTGDGTLAIRKPEIFLRRDDRVYISDGLEAGDRVVTSMIANPIEGMELRTGPSEDASEDQ</sequence>
<evidence type="ECO:0000313" key="3">
    <source>
        <dbReference type="EMBL" id="NDY96812.1"/>
    </source>
</evidence>
<name>A0A845V2I1_9GAMM</name>
<reference evidence="3 4" key="1">
    <citation type="submission" date="2020-02" db="EMBL/GenBank/DDBJ databases">
        <authorList>
            <person name="Zhang X.-Y."/>
        </authorList>
    </citation>
    <scope>NUCLEOTIDE SEQUENCE [LARGE SCALE GENOMIC DNA]</scope>
    <source>
        <strain evidence="3 4">C33</strain>
    </source>
</reference>
<feature type="transmembrane region" description="Helical" evidence="2">
    <location>
        <begin position="20"/>
        <end position="38"/>
    </location>
</feature>
<feature type="coiled-coil region" evidence="1">
    <location>
        <begin position="176"/>
        <end position="203"/>
    </location>
</feature>
<keyword evidence="2" id="KW-0472">Membrane</keyword>
<dbReference type="PANTHER" id="PTHR30469:SF15">
    <property type="entry name" value="HLYD FAMILY OF SECRETION PROTEINS"/>
    <property type="match status" value="1"/>
</dbReference>
<accession>A0A845V2I1</accession>
<gene>
    <name evidence="3" type="ORF">G3I74_13850</name>
</gene>
<keyword evidence="4" id="KW-1185">Reference proteome</keyword>
<dbReference type="Gene3D" id="2.40.50.100">
    <property type="match status" value="1"/>
</dbReference>
<comment type="caution">
    <text evidence="3">The sequence shown here is derived from an EMBL/GenBank/DDBJ whole genome shotgun (WGS) entry which is preliminary data.</text>
</comment>
<evidence type="ECO:0000313" key="4">
    <source>
        <dbReference type="Proteomes" id="UP000484885"/>
    </source>
</evidence>
<evidence type="ECO:0000256" key="2">
    <source>
        <dbReference type="SAM" id="Phobius"/>
    </source>
</evidence>
<feature type="coiled-coil region" evidence="1">
    <location>
        <begin position="116"/>
        <end position="150"/>
    </location>
</feature>
<dbReference type="Gene3D" id="2.40.30.170">
    <property type="match status" value="1"/>
</dbReference>
<dbReference type="AlphaFoldDB" id="A0A845V2I1"/>
<proteinExistence type="predicted"/>
<dbReference type="Gene3D" id="2.40.420.20">
    <property type="match status" value="1"/>
</dbReference>
<dbReference type="RefSeq" id="WP_164212205.1">
    <property type="nucleotide sequence ID" value="NZ_JAAGSC010000044.1"/>
</dbReference>
<dbReference type="Proteomes" id="UP000484885">
    <property type="component" value="Unassembled WGS sequence"/>
</dbReference>
<evidence type="ECO:0000256" key="1">
    <source>
        <dbReference type="SAM" id="Coils"/>
    </source>
</evidence>